<keyword evidence="2" id="KW-1185">Reference proteome</keyword>
<evidence type="ECO:0000313" key="1">
    <source>
        <dbReference type="EMBL" id="CAG8469642.1"/>
    </source>
</evidence>
<dbReference type="EMBL" id="CAJVQA010000337">
    <property type="protein sequence ID" value="CAG8469642.1"/>
    <property type="molecule type" value="Genomic_DNA"/>
</dbReference>
<name>A0A9N8W2B4_9GLOM</name>
<evidence type="ECO:0000313" key="2">
    <source>
        <dbReference type="Proteomes" id="UP000789759"/>
    </source>
</evidence>
<organism evidence="1 2">
    <name type="scientific">Cetraspora pellucida</name>
    <dbReference type="NCBI Taxonomy" id="1433469"/>
    <lineage>
        <taxon>Eukaryota</taxon>
        <taxon>Fungi</taxon>
        <taxon>Fungi incertae sedis</taxon>
        <taxon>Mucoromycota</taxon>
        <taxon>Glomeromycotina</taxon>
        <taxon>Glomeromycetes</taxon>
        <taxon>Diversisporales</taxon>
        <taxon>Gigasporaceae</taxon>
        <taxon>Cetraspora</taxon>
    </lineage>
</organism>
<dbReference type="AlphaFoldDB" id="A0A9N8W2B4"/>
<sequence>MRSVKAQHCKMFGSTNSPPRQILKEQIFFNSKIAGSHYIGGQKMWKDHTRSSTTDSYGMPQEA</sequence>
<dbReference type="Proteomes" id="UP000789759">
    <property type="component" value="Unassembled WGS sequence"/>
</dbReference>
<protein>
    <submittedName>
        <fullName evidence="1">193_t:CDS:1</fullName>
    </submittedName>
</protein>
<comment type="caution">
    <text evidence="1">The sequence shown here is derived from an EMBL/GenBank/DDBJ whole genome shotgun (WGS) entry which is preliminary data.</text>
</comment>
<reference evidence="1" key="1">
    <citation type="submission" date="2021-06" db="EMBL/GenBank/DDBJ databases">
        <authorList>
            <person name="Kallberg Y."/>
            <person name="Tangrot J."/>
            <person name="Rosling A."/>
        </authorList>
    </citation>
    <scope>NUCLEOTIDE SEQUENCE</scope>
    <source>
        <strain evidence="1">FL966</strain>
    </source>
</reference>
<gene>
    <name evidence="1" type="ORF">CPELLU_LOCUS1010</name>
</gene>
<proteinExistence type="predicted"/>
<accession>A0A9N8W2B4</accession>